<proteinExistence type="inferred from homology"/>
<dbReference type="GO" id="GO:0055085">
    <property type="term" value="P:transmembrane transport"/>
    <property type="evidence" value="ECO:0007669"/>
    <property type="project" value="InterPro"/>
</dbReference>
<dbReference type="PROSITE" id="PS50928">
    <property type="entry name" value="ABC_TM1"/>
    <property type="match status" value="1"/>
</dbReference>
<dbReference type="PANTHER" id="PTHR30151">
    <property type="entry name" value="ALKANE SULFONATE ABC TRANSPORTER-RELATED, MEMBRANE SUBUNIT"/>
    <property type="match status" value="1"/>
</dbReference>
<feature type="transmembrane region" description="Helical" evidence="7">
    <location>
        <begin position="141"/>
        <end position="162"/>
    </location>
</feature>
<evidence type="ECO:0000313" key="9">
    <source>
        <dbReference type="EMBL" id="QGM97568.1"/>
    </source>
</evidence>
<dbReference type="InterPro" id="IPR000515">
    <property type="entry name" value="MetI-like"/>
</dbReference>
<protein>
    <submittedName>
        <fullName evidence="9">ABC transporter permease</fullName>
    </submittedName>
</protein>
<dbReference type="CDD" id="cd06261">
    <property type="entry name" value="TM_PBP2"/>
    <property type="match status" value="1"/>
</dbReference>
<evidence type="ECO:0000313" key="10">
    <source>
        <dbReference type="Proteomes" id="UP000422569"/>
    </source>
</evidence>
<keyword evidence="2 7" id="KW-0813">Transport</keyword>
<evidence type="ECO:0000259" key="8">
    <source>
        <dbReference type="PROSITE" id="PS50928"/>
    </source>
</evidence>
<feature type="domain" description="ABC transmembrane type-1" evidence="8">
    <location>
        <begin position="100"/>
        <end position="280"/>
    </location>
</feature>
<dbReference type="SUPFAM" id="SSF161098">
    <property type="entry name" value="MetI-like"/>
    <property type="match status" value="1"/>
</dbReference>
<keyword evidence="4 7" id="KW-0812">Transmembrane</keyword>
<comment type="similarity">
    <text evidence="7">Belongs to the binding-protein-dependent transport system permease family.</text>
</comment>
<comment type="subcellular location">
    <subcellularLocation>
        <location evidence="1 7">Cell membrane</location>
        <topology evidence="1 7">Multi-pass membrane protein</topology>
    </subcellularLocation>
</comment>
<keyword evidence="3" id="KW-1003">Cell membrane</keyword>
<feature type="transmembrane region" description="Helical" evidence="7">
    <location>
        <begin position="107"/>
        <end position="129"/>
    </location>
</feature>
<reference evidence="9 10" key="1">
    <citation type="submission" date="2019-09" db="EMBL/GenBank/DDBJ databases">
        <title>Isolation and complete genome sequencing of Methylocystis species.</title>
        <authorList>
            <person name="Rumah B.L."/>
            <person name="Stead C.E."/>
            <person name="Stevens B.C."/>
            <person name="Minton N.P."/>
            <person name="Grosse-Honebrink A."/>
            <person name="Zhang Y."/>
        </authorList>
    </citation>
    <scope>NUCLEOTIDE SEQUENCE [LARGE SCALE GENOMIC DNA]</scope>
    <source>
        <strain evidence="9 10">BRCS2</strain>
    </source>
</reference>
<evidence type="ECO:0000256" key="4">
    <source>
        <dbReference type="ARBA" id="ARBA00022692"/>
    </source>
</evidence>
<evidence type="ECO:0000256" key="5">
    <source>
        <dbReference type="ARBA" id="ARBA00022989"/>
    </source>
</evidence>
<dbReference type="EMBL" id="CP044331">
    <property type="protein sequence ID" value="QGM97568.1"/>
    <property type="molecule type" value="Genomic_DNA"/>
</dbReference>
<dbReference type="KEGG" id="mpar:F7D14_08915"/>
<dbReference type="GO" id="GO:0005886">
    <property type="term" value="C:plasma membrane"/>
    <property type="evidence" value="ECO:0007669"/>
    <property type="project" value="UniProtKB-SubCell"/>
</dbReference>
<evidence type="ECO:0000256" key="3">
    <source>
        <dbReference type="ARBA" id="ARBA00022475"/>
    </source>
</evidence>
<evidence type="ECO:0000256" key="7">
    <source>
        <dbReference type="RuleBase" id="RU363032"/>
    </source>
</evidence>
<gene>
    <name evidence="9" type="ORF">F7D14_08915</name>
</gene>
<feature type="transmembrane region" description="Helical" evidence="7">
    <location>
        <begin position="54"/>
        <end position="72"/>
    </location>
</feature>
<dbReference type="PANTHER" id="PTHR30151:SF0">
    <property type="entry name" value="ABC TRANSPORTER PERMEASE PROTEIN MJ0413-RELATED"/>
    <property type="match status" value="1"/>
</dbReference>
<keyword evidence="6 7" id="KW-0472">Membrane</keyword>
<evidence type="ECO:0000256" key="6">
    <source>
        <dbReference type="ARBA" id="ARBA00023136"/>
    </source>
</evidence>
<name>A0A6B8M581_9HYPH</name>
<accession>A0A6B8M581</accession>
<organism evidence="9 10">
    <name type="scientific">Methylocystis parvus</name>
    <dbReference type="NCBI Taxonomy" id="134"/>
    <lineage>
        <taxon>Bacteria</taxon>
        <taxon>Pseudomonadati</taxon>
        <taxon>Pseudomonadota</taxon>
        <taxon>Alphaproteobacteria</taxon>
        <taxon>Hyphomicrobiales</taxon>
        <taxon>Methylocystaceae</taxon>
        <taxon>Methylocystis</taxon>
    </lineage>
</organism>
<keyword evidence="5 7" id="KW-1133">Transmembrane helix</keyword>
<evidence type="ECO:0000256" key="1">
    <source>
        <dbReference type="ARBA" id="ARBA00004651"/>
    </source>
</evidence>
<evidence type="ECO:0000256" key="2">
    <source>
        <dbReference type="ARBA" id="ARBA00022448"/>
    </source>
</evidence>
<dbReference type="Gene3D" id="1.10.3720.10">
    <property type="entry name" value="MetI-like"/>
    <property type="match status" value="1"/>
</dbReference>
<dbReference type="RefSeq" id="WP_016920406.1">
    <property type="nucleotide sequence ID" value="NZ_CP044331.1"/>
</dbReference>
<dbReference type="AlphaFoldDB" id="A0A6B8M581"/>
<feature type="transmembrane region" description="Helical" evidence="7">
    <location>
        <begin position="255"/>
        <end position="276"/>
    </location>
</feature>
<dbReference type="Proteomes" id="UP000422569">
    <property type="component" value="Chromosome"/>
</dbReference>
<sequence>MPENQSLLDIIKGDYEMSSASSSVGNLIGSRLKKTRWLGETSFDRLQQYVQKSIAIALFLLIWELAPRLGFINRDFLPPFSEILVQGYDFAITGKLLPHVLISLSRALGGFALGVITAVPLGILLGWHSTVERYLNPLLQLLRQFNSISLLPVFILFFGVGYFTKVVIIYWVVVWPILLSTVSGVKYVDPILVKYGKSLSLTDWQIFTRIVAPSAIPSIIAGMRLAATYSFLVLVASEQVGASSGLGYLVENAQYLMGIHMLYVAVLMLVALGFAANQSLVLLERRLTRWKSDQPTYSN</sequence>
<dbReference type="InterPro" id="IPR035906">
    <property type="entry name" value="MetI-like_sf"/>
</dbReference>
<keyword evidence="10" id="KW-1185">Reference proteome</keyword>
<dbReference type="Pfam" id="PF00528">
    <property type="entry name" value="BPD_transp_1"/>
    <property type="match status" value="1"/>
</dbReference>